<keyword evidence="14" id="KW-1185">Reference proteome</keyword>
<evidence type="ECO:0000256" key="12">
    <source>
        <dbReference type="ARBA" id="ARBA00047973"/>
    </source>
</evidence>
<gene>
    <name evidence="13" type="ORF">ACFYXQ_39190</name>
</gene>
<evidence type="ECO:0000313" key="14">
    <source>
        <dbReference type="Proteomes" id="UP001601992"/>
    </source>
</evidence>
<dbReference type="PANTHER" id="PTHR33254:SF4">
    <property type="entry name" value="4-HYDROXY-4-METHYL-2-OXOGLUTARATE ALDOLASE 3-RELATED"/>
    <property type="match status" value="1"/>
</dbReference>
<dbReference type="RefSeq" id="WP_387406576.1">
    <property type="nucleotide sequence ID" value="NZ_JBIAQY010000021.1"/>
</dbReference>
<protein>
    <recommendedName>
        <fullName evidence="7">Putative 4-hydroxy-4-methyl-2-oxoglutarate aldolase</fullName>
        <ecNumber evidence="6">4.1.1.112</ecNumber>
        <ecNumber evidence="5">4.1.3.17</ecNumber>
    </recommendedName>
    <alternativeName>
        <fullName evidence="11">Oxaloacetate decarboxylase</fullName>
    </alternativeName>
    <alternativeName>
        <fullName evidence="9">Regulator of ribonuclease activity homolog</fullName>
    </alternativeName>
    <alternativeName>
        <fullName evidence="10">RraA-like protein</fullName>
    </alternativeName>
</protein>
<evidence type="ECO:0000256" key="10">
    <source>
        <dbReference type="ARBA" id="ARBA00030169"/>
    </source>
</evidence>
<evidence type="ECO:0000256" key="7">
    <source>
        <dbReference type="ARBA" id="ARBA00016549"/>
    </source>
</evidence>
<evidence type="ECO:0000256" key="5">
    <source>
        <dbReference type="ARBA" id="ARBA00012213"/>
    </source>
</evidence>
<evidence type="ECO:0000256" key="8">
    <source>
        <dbReference type="ARBA" id="ARBA00025046"/>
    </source>
</evidence>
<dbReference type="EC" id="4.1.3.17" evidence="5"/>
<dbReference type="InterPro" id="IPR005493">
    <property type="entry name" value="RraA/RraA-like"/>
</dbReference>
<comment type="function">
    <text evidence="8">Catalyzes the aldol cleavage of 4-hydroxy-4-methyl-2-oxoglutarate (HMG) into 2 molecules of pyruvate. Also contains a secondary oxaloacetate (OAA) decarboxylase activity due to the common pyruvate enolate transition state formed following C-C bond cleavage in the retro-aldol and decarboxylation reactions.</text>
</comment>
<dbReference type="EMBL" id="JBIAQY010000021">
    <property type="protein sequence ID" value="MFF3573799.1"/>
    <property type="molecule type" value="Genomic_DNA"/>
</dbReference>
<comment type="similarity">
    <text evidence="3">Belongs to the class II aldolase/RraA-like family.</text>
</comment>
<comment type="catalytic activity">
    <reaction evidence="12">
        <text>oxaloacetate + H(+) = pyruvate + CO2</text>
        <dbReference type="Rhea" id="RHEA:15641"/>
        <dbReference type="ChEBI" id="CHEBI:15361"/>
        <dbReference type="ChEBI" id="CHEBI:15378"/>
        <dbReference type="ChEBI" id="CHEBI:16452"/>
        <dbReference type="ChEBI" id="CHEBI:16526"/>
        <dbReference type="EC" id="4.1.1.112"/>
    </reaction>
</comment>
<evidence type="ECO:0000256" key="11">
    <source>
        <dbReference type="ARBA" id="ARBA00032305"/>
    </source>
</evidence>
<dbReference type="PANTHER" id="PTHR33254">
    <property type="entry name" value="4-HYDROXY-4-METHYL-2-OXOGLUTARATE ALDOLASE 3-RELATED"/>
    <property type="match status" value="1"/>
</dbReference>
<evidence type="ECO:0000256" key="3">
    <source>
        <dbReference type="ARBA" id="ARBA00008621"/>
    </source>
</evidence>
<dbReference type="Pfam" id="PF03737">
    <property type="entry name" value="RraA-like"/>
    <property type="match status" value="1"/>
</dbReference>
<sequence length="204" mass="21606">MTDMWLGAATLHEAMGRRGVIPTHIKPVDPDFRASGAAFPVLCREGSNLAVHQALYLAAPGDVLVVHVEASGTEEFGYFGEIMAEAAKARGLAGLVIDGAVRDAAQLSEIGFPVFAAGLSIRGTTKDPHPNPLVDEIDFGSCVVRRSDLVVGDRDGLVCVPAAEVADVLAAGRAREDKEADHIRRLRAGERTLDLMGLPEFIPA</sequence>
<organism evidence="13 14">
    <name type="scientific">Nocardia jiangxiensis</name>
    <dbReference type="NCBI Taxonomy" id="282685"/>
    <lineage>
        <taxon>Bacteria</taxon>
        <taxon>Bacillati</taxon>
        <taxon>Actinomycetota</taxon>
        <taxon>Actinomycetes</taxon>
        <taxon>Mycobacteriales</taxon>
        <taxon>Nocardiaceae</taxon>
        <taxon>Nocardia</taxon>
    </lineage>
</organism>
<dbReference type="EC" id="4.1.1.112" evidence="6"/>
<proteinExistence type="inferred from homology"/>
<evidence type="ECO:0000256" key="1">
    <source>
        <dbReference type="ARBA" id="ARBA00001342"/>
    </source>
</evidence>
<comment type="caution">
    <text evidence="13">The sequence shown here is derived from an EMBL/GenBank/DDBJ whole genome shotgun (WGS) entry which is preliminary data.</text>
</comment>
<dbReference type="SUPFAM" id="SSF89562">
    <property type="entry name" value="RraA-like"/>
    <property type="match status" value="1"/>
</dbReference>
<name>A0ABW6SF07_9NOCA</name>
<evidence type="ECO:0000256" key="9">
    <source>
        <dbReference type="ARBA" id="ARBA00029596"/>
    </source>
</evidence>
<dbReference type="CDD" id="cd16841">
    <property type="entry name" value="RraA_family"/>
    <property type="match status" value="1"/>
</dbReference>
<dbReference type="InterPro" id="IPR036704">
    <property type="entry name" value="RraA/RraA-like_sf"/>
</dbReference>
<dbReference type="Gene3D" id="3.50.30.40">
    <property type="entry name" value="Ribonuclease E inhibitor RraA/RraA-like"/>
    <property type="match status" value="1"/>
</dbReference>
<evidence type="ECO:0000256" key="6">
    <source>
        <dbReference type="ARBA" id="ARBA00012947"/>
    </source>
</evidence>
<evidence type="ECO:0000256" key="4">
    <source>
        <dbReference type="ARBA" id="ARBA00011233"/>
    </source>
</evidence>
<comment type="cofactor">
    <cofactor evidence="2">
        <name>a divalent metal cation</name>
        <dbReference type="ChEBI" id="CHEBI:60240"/>
    </cofactor>
</comment>
<evidence type="ECO:0000313" key="13">
    <source>
        <dbReference type="EMBL" id="MFF3573799.1"/>
    </source>
</evidence>
<comment type="subunit">
    <text evidence="4">Homotrimer.</text>
</comment>
<comment type="catalytic activity">
    <reaction evidence="1">
        <text>4-hydroxy-4-methyl-2-oxoglutarate = 2 pyruvate</text>
        <dbReference type="Rhea" id="RHEA:22748"/>
        <dbReference type="ChEBI" id="CHEBI:15361"/>
        <dbReference type="ChEBI" id="CHEBI:58276"/>
        <dbReference type="EC" id="4.1.3.17"/>
    </reaction>
</comment>
<dbReference type="Proteomes" id="UP001601992">
    <property type="component" value="Unassembled WGS sequence"/>
</dbReference>
<evidence type="ECO:0000256" key="2">
    <source>
        <dbReference type="ARBA" id="ARBA00001968"/>
    </source>
</evidence>
<accession>A0ABW6SF07</accession>
<reference evidence="13 14" key="1">
    <citation type="submission" date="2024-10" db="EMBL/GenBank/DDBJ databases">
        <title>The Natural Products Discovery Center: Release of the First 8490 Sequenced Strains for Exploring Actinobacteria Biosynthetic Diversity.</title>
        <authorList>
            <person name="Kalkreuter E."/>
            <person name="Kautsar S.A."/>
            <person name="Yang D."/>
            <person name="Bader C.D."/>
            <person name="Teijaro C.N."/>
            <person name="Fluegel L."/>
            <person name="Davis C.M."/>
            <person name="Simpson J.R."/>
            <person name="Lauterbach L."/>
            <person name="Steele A.D."/>
            <person name="Gui C."/>
            <person name="Meng S."/>
            <person name="Li G."/>
            <person name="Viehrig K."/>
            <person name="Ye F."/>
            <person name="Su P."/>
            <person name="Kiefer A.F."/>
            <person name="Nichols A."/>
            <person name="Cepeda A.J."/>
            <person name="Yan W."/>
            <person name="Fan B."/>
            <person name="Jiang Y."/>
            <person name="Adhikari A."/>
            <person name="Zheng C.-J."/>
            <person name="Schuster L."/>
            <person name="Cowan T.M."/>
            <person name="Smanski M.J."/>
            <person name="Chevrette M.G."/>
            <person name="De Carvalho L.P.S."/>
            <person name="Shen B."/>
        </authorList>
    </citation>
    <scope>NUCLEOTIDE SEQUENCE [LARGE SCALE GENOMIC DNA]</scope>
    <source>
        <strain evidence="13 14">NPDC002593</strain>
    </source>
</reference>